<keyword evidence="2" id="KW-0732">Signal</keyword>
<proteinExistence type="inferred from homology"/>
<dbReference type="InterPro" id="IPR042100">
    <property type="entry name" value="Bug_dom1"/>
</dbReference>
<evidence type="ECO:0000313" key="4">
    <source>
        <dbReference type="Proteomes" id="UP000834458"/>
    </source>
</evidence>
<dbReference type="Gene3D" id="3.40.190.10">
    <property type="entry name" value="Periplasmic binding protein-like II"/>
    <property type="match status" value="1"/>
</dbReference>
<protein>
    <submittedName>
        <fullName evidence="3">Argininosuccinate lyase</fullName>
    </submittedName>
</protein>
<feature type="chain" id="PRO_5041313167" evidence="2">
    <location>
        <begin position="26"/>
        <end position="326"/>
    </location>
</feature>
<sequence>MTTTILRRTLIACGAAMLAAGPAWADDAASFPNKPVTIVVGYPAGGSTDLVGRLVANEIEKHLGQTVVVENLGGAGGAIGAQKVASAKPDGYTLLVGANNEIAIANQINKAVKYKISDFTPIGMVASQPMVLVASKKAGVKNATEFVKAVKANPGKFSYGSSGVGTALHLAGEMMKDQGKIDMQHVPYRGVPALTNDVLGDNIEYGVFVLSSGLPLIKAGKVTPIGTTEAKRYAATPDIPALAETPEFKHVDINSWFAMMAPANLPAPIAAKLKAALDKTMASPEFRKKMEDAGASVMDSKLDAGKYINGEIAKYKKIIDVAKIEL</sequence>
<reference evidence="3" key="1">
    <citation type="submission" date="2020-05" db="EMBL/GenBank/DDBJ databases">
        <authorList>
            <person name="Delgado-Blas J."/>
        </authorList>
    </citation>
    <scope>NUCLEOTIDE SEQUENCE</scope>
    <source>
        <strain evidence="3">BB1454</strain>
    </source>
</reference>
<dbReference type="GO" id="GO:0016829">
    <property type="term" value="F:lyase activity"/>
    <property type="evidence" value="ECO:0007669"/>
    <property type="project" value="UniProtKB-KW"/>
</dbReference>
<dbReference type="PANTHER" id="PTHR42928">
    <property type="entry name" value="TRICARBOXYLATE-BINDING PROTEIN"/>
    <property type="match status" value="1"/>
</dbReference>
<dbReference type="AlphaFoldDB" id="A0AA35D4X8"/>
<comment type="caution">
    <text evidence="3">The sequence shown here is derived from an EMBL/GenBank/DDBJ whole genome shotgun (WGS) entry which is preliminary data.</text>
</comment>
<dbReference type="Gene3D" id="3.40.190.150">
    <property type="entry name" value="Bordetella uptake gene, domain 1"/>
    <property type="match status" value="1"/>
</dbReference>
<dbReference type="EMBL" id="CAHPSC010000003">
    <property type="protein sequence ID" value="CAB5661910.1"/>
    <property type="molecule type" value="Genomic_DNA"/>
</dbReference>
<evidence type="ECO:0000256" key="1">
    <source>
        <dbReference type="ARBA" id="ARBA00006987"/>
    </source>
</evidence>
<evidence type="ECO:0000256" key="2">
    <source>
        <dbReference type="SAM" id="SignalP"/>
    </source>
</evidence>
<gene>
    <name evidence="3" type="ORF">GHA_00360</name>
</gene>
<comment type="similarity">
    <text evidence="1">Belongs to the UPF0065 (bug) family.</text>
</comment>
<dbReference type="PIRSF" id="PIRSF017082">
    <property type="entry name" value="YflP"/>
    <property type="match status" value="1"/>
</dbReference>
<evidence type="ECO:0000313" key="3">
    <source>
        <dbReference type="EMBL" id="CAB5661910.1"/>
    </source>
</evidence>
<accession>A0AA35D4X8</accession>
<dbReference type="CDD" id="cd07012">
    <property type="entry name" value="PBP2_Bug_TTT"/>
    <property type="match status" value="1"/>
</dbReference>
<feature type="signal peptide" evidence="2">
    <location>
        <begin position="1"/>
        <end position="25"/>
    </location>
</feature>
<dbReference type="SUPFAM" id="SSF53850">
    <property type="entry name" value="Periplasmic binding protein-like II"/>
    <property type="match status" value="1"/>
</dbReference>
<dbReference type="RefSeq" id="WP_234687214.1">
    <property type="nucleotide sequence ID" value="NZ_CAHPSC010000003.1"/>
</dbReference>
<dbReference type="PANTHER" id="PTHR42928:SF5">
    <property type="entry name" value="BLR1237 PROTEIN"/>
    <property type="match status" value="1"/>
</dbReference>
<name>A0AA35D4X8_9BURK</name>
<keyword evidence="3" id="KW-0456">Lyase</keyword>
<dbReference type="Pfam" id="PF03401">
    <property type="entry name" value="TctC"/>
    <property type="match status" value="1"/>
</dbReference>
<dbReference type="InterPro" id="IPR005064">
    <property type="entry name" value="BUG"/>
</dbReference>
<organism evidence="3 4">
    <name type="scientific">Comamonas aquatica</name>
    <dbReference type="NCBI Taxonomy" id="225991"/>
    <lineage>
        <taxon>Bacteria</taxon>
        <taxon>Pseudomonadati</taxon>
        <taxon>Pseudomonadota</taxon>
        <taxon>Betaproteobacteria</taxon>
        <taxon>Burkholderiales</taxon>
        <taxon>Comamonadaceae</taxon>
        <taxon>Comamonas</taxon>
    </lineage>
</organism>
<dbReference type="Proteomes" id="UP000834458">
    <property type="component" value="Unassembled WGS sequence"/>
</dbReference>